<evidence type="ECO:0000256" key="1">
    <source>
        <dbReference type="SAM" id="Phobius"/>
    </source>
</evidence>
<keyword evidence="1" id="KW-0472">Membrane</keyword>
<evidence type="ECO:0000313" key="3">
    <source>
        <dbReference type="Proteomes" id="UP000222366"/>
    </source>
</evidence>
<organism evidence="2 3">
    <name type="scientific">Xenorhabdus stockiae</name>
    <dbReference type="NCBI Taxonomy" id="351614"/>
    <lineage>
        <taxon>Bacteria</taxon>
        <taxon>Pseudomonadati</taxon>
        <taxon>Pseudomonadota</taxon>
        <taxon>Gammaproteobacteria</taxon>
        <taxon>Enterobacterales</taxon>
        <taxon>Morganellaceae</taxon>
        <taxon>Xenorhabdus</taxon>
    </lineage>
</organism>
<feature type="transmembrane region" description="Helical" evidence="1">
    <location>
        <begin position="6"/>
        <end position="25"/>
    </location>
</feature>
<name>A0A2D0KMA8_9GAMM</name>
<accession>A0A2D0KMA8</accession>
<evidence type="ECO:0000313" key="2">
    <source>
        <dbReference type="EMBL" id="PHM64560.1"/>
    </source>
</evidence>
<keyword evidence="1" id="KW-1133">Transmembrane helix</keyword>
<protein>
    <submittedName>
        <fullName evidence="2">Uncharacterized protein</fullName>
    </submittedName>
</protein>
<keyword evidence="3" id="KW-1185">Reference proteome</keyword>
<dbReference type="AlphaFoldDB" id="A0A2D0KMA8"/>
<reference evidence="2 3" key="1">
    <citation type="journal article" date="2017" name="Nat. Microbiol.">
        <title>Natural product diversity associated with the nematode symbionts Photorhabdus and Xenorhabdus.</title>
        <authorList>
            <person name="Tobias N.J."/>
            <person name="Wolff H."/>
            <person name="Djahanschiri B."/>
            <person name="Grundmann F."/>
            <person name="Kronenwerth M."/>
            <person name="Shi Y.M."/>
            <person name="Simonyi S."/>
            <person name="Grun P."/>
            <person name="Shapiro-Ilan D."/>
            <person name="Pidot S.J."/>
            <person name="Stinear T.P."/>
            <person name="Ebersberger I."/>
            <person name="Bode H.B."/>
        </authorList>
    </citation>
    <scope>NUCLEOTIDE SEQUENCE [LARGE SCALE GENOMIC DNA]</scope>
    <source>
        <strain evidence="2 3">DSM 17904</strain>
    </source>
</reference>
<keyword evidence="1" id="KW-0812">Transmembrane</keyword>
<sequence length="55" mass="5712">MADERGTAIDILALVIAFFGFGGVFKTAACMGHMAAKGASHHNVSTSKSGKRQLC</sequence>
<gene>
    <name evidence="2" type="ORF">Xsto_02834</name>
</gene>
<dbReference type="Proteomes" id="UP000222366">
    <property type="component" value="Unassembled WGS sequence"/>
</dbReference>
<comment type="caution">
    <text evidence="2">The sequence shown here is derived from an EMBL/GenBank/DDBJ whole genome shotgun (WGS) entry which is preliminary data.</text>
</comment>
<dbReference type="EMBL" id="NJAJ01000027">
    <property type="protein sequence ID" value="PHM64560.1"/>
    <property type="molecule type" value="Genomic_DNA"/>
</dbReference>
<proteinExistence type="predicted"/>